<dbReference type="KEGG" id="pcor:KS4_29620"/>
<dbReference type="RefSeq" id="WP_200761281.1">
    <property type="nucleotide sequence ID" value="NZ_CP036425.1"/>
</dbReference>
<evidence type="ECO:0008006" key="4">
    <source>
        <dbReference type="Google" id="ProtNLM"/>
    </source>
</evidence>
<dbReference type="AlphaFoldDB" id="A0A517YXD3"/>
<gene>
    <name evidence="2" type="ORF">KS4_29620</name>
</gene>
<feature type="signal peptide" evidence="1">
    <location>
        <begin position="1"/>
        <end position="22"/>
    </location>
</feature>
<accession>A0A517YXD3</accession>
<dbReference type="EMBL" id="CP036425">
    <property type="protein sequence ID" value="QDU34886.1"/>
    <property type="molecule type" value="Genomic_DNA"/>
</dbReference>
<dbReference type="PROSITE" id="PS51257">
    <property type="entry name" value="PROKAR_LIPOPROTEIN"/>
    <property type="match status" value="1"/>
</dbReference>
<evidence type="ECO:0000256" key="1">
    <source>
        <dbReference type="SAM" id="SignalP"/>
    </source>
</evidence>
<dbReference type="Pfam" id="PF12092">
    <property type="entry name" value="DUF3568"/>
    <property type="match status" value="1"/>
</dbReference>
<organism evidence="2 3">
    <name type="scientific">Poriferisphaera corsica</name>
    <dbReference type="NCBI Taxonomy" id="2528020"/>
    <lineage>
        <taxon>Bacteria</taxon>
        <taxon>Pseudomonadati</taxon>
        <taxon>Planctomycetota</taxon>
        <taxon>Phycisphaerae</taxon>
        <taxon>Phycisphaerales</taxon>
        <taxon>Phycisphaeraceae</taxon>
        <taxon>Poriferisphaera</taxon>
    </lineage>
</organism>
<feature type="chain" id="PRO_5022094593" description="DUF3568 family protein" evidence="1">
    <location>
        <begin position="23"/>
        <end position="123"/>
    </location>
</feature>
<dbReference type="InterPro" id="IPR021952">
    <property type="entry name" value="Flpp3-like"/>
</dbReference>
<protein>
    <recommendedName>
        <fullName evidence="4">DUF3568 family protein</fullName>
    </recommendedName>
</protein>
<name>A0A517YXD3_9BACT</name>
<evidence type="ECO:0000313" key="3">
    <source>
        <dbReference type="Proteomes" id="UP000317369"/>
    </source>
</evidence>
<keyword evidence="3" id="KW-1185">Reference proteome</keyword>
<reference evidence="2 3" key="1">
    <citation type="submission" date="2019-02" db="EMBL/GenBank/DDBJ databases">
        <title>Deep-cultivation of Planctomycetes and their phenomic and genomic characterization uncovers novel biology.</title>
        <authorList>
            <person name="Wiegand S."/>
            <person name="Jogler M."/>
            <person name="Boedeker C."/>
            <person name="Pinto D."/>
            <person name="Vollmers J."/>
            <person name="Rivas-Marin E."/>
            <person name="Kohn T."/>
            <person name="Peeters S.H."/>
            <person name="Heuer A."/>
            <person name="Rast P."/>
            <person name="Oberbeckmann S."/>
            <person name="Bunk B."/>
            <person name="Jeske O."/>
            <person name="Meyerdierks A."/>
            <person name="Storesund J.E."/>
            <person name="Kallscheuer N."/>
            <person name="Luecker S."/>
            <person name="Lage O.M."/>
            <person name="Pohl T."/>
            <person name="Merkel B.J."/>
            <person name="Hornburger P."/>
            <person name="Mueller R.-W."/>
            <person name="Bruemmer F."/>
            <person name="Labrenz M."/>
            <person name="Spormann A.M."/>
            <person name="Op den Camp H."/>
            <person name="Overmann J."/>
            <person name="Amann R."/>
            <person name="Jetten M.S.M."/>
            <person name="Mascher T."/>
            <person name="Medema M.H."/>
            <person name="Devos D.P."/>
            <person name="Kaster A.-K."/>
            <person name="Ovreas L."/>
            <person name="Rohde M."/>
            <person name="Galperin M.Y."/>
            <person name="Jogler C."/>
        </authorList>
    </citation>
    <scope>NUCLEOTIDE SEQUENCE [LARGE SCALE GENOMIC DNA]</scope>
    <source>
        <strain evidence="2 3">KS4</strain>
    </source>
</reference>
<dbReference type="Proteomes" id="UP000317369">
    <property type="component" value="Chromosome"/>
</dbReference>
<proteinExistence type="predicted"/>
<evidence type="ECO:0000313" key="2">
    <source>
        <dbReference type="EMBL" id="QDU34886.1"/>
    </source>
</evidence>
<sequence length="123" mass="13527" precursor="true">MKTIRTAFYLTLVVGLFSALVACQTEQPNVTNSFGTISGFVDADPSDVADATTKALQEKGYSEIKKTETDNAVRMVARNQDDTKIDITITKHGNNVSKLEIHYGAFGNETKSIELYDTIQKSM</sequence>
<keyword evidence="1" id="KW-0732">Signal</keyword>